<organism evidence="2 3">
    <name type="scientific">Nephila pilipes</name>
    <name type="common">Giant wood spider</name>
    <name type="synonym">Nephila maculata</name>
    <dbReference type="NCBI Taxonomy" id="299642"/>
    <lineage>
        <taxon>Eukaryota</taxon>
        <taxon>Metazoa</taxon>
        <taxon>Ecdysozoa</taxon>
        <taxon>Arthropoda</taxon>
        <taxon>Chelicerata</taxon>
        <taxon>Arachnida</taxon>
        <taxon>Araneae</taxon>
        <taxon>Araneomorphae</taxon>
        <taxon>Entelegynae</taxon>
        <taxon>Araneoidea</taxon>
        <taxon>Nephilidae</taxon>
        <taxon>Nephila</taxon>
    </lineage>
</organism>
<dbReference type="Proteomes" id="UP000887013">
    <property type="component" value="Unassembled WGS sequence"/>
</dbReference>
<accession>A0A8X6MNN2</accession>
<evidence type="ECO:0000313" key="2">
    <source>
        <dbReference type="EMBL" id="GFS69769.1"/>
    </source>
</evidence>
<dbReference type="AlphaFoldDB" id="A0A8X6MNN2"/>
<gene>
    <name evidence="2" type="ORF">NPIL_299031</name>
</gene>
<feature type="domain" description="Mutator-like transposase" evidence="1">
    <location>
        <begin position="28"/>
        <end position="145"/>
    </location>
</feature>
<dbReference type="InterPro" id="IPR049012">
    <property type="entry name" value="Mutator_transp_dom"/>
</dbReference>
<sequence length="149" mass="16749">MLVSIKLFLNSSDKLKEIIDISLFSYCLKLCVLCIKCKKHGIHFNFSRQNQGLATEPFICCDSCDFKQPVLNTIITQSLTNKGLTNVHEVNTRLLYAMRSIGKGYAAKEFCGVMNLPPITKCFYELSHTLYDAIEEVAKASMAIADKNI</sequence>
<dbReference type="OrthoDB" id="6429968at2759"/>
<evidence type="ECO:0000259" key="1">
    <source>
        <dbReference type="Pfam" id="PF20700"/>
    </source>
</evidence>
<evidence type="ECO:0000313" key="3">
    <source>
        <dbReference type="Proteomes" id="UP000887013"/>
    </source>
</evidence>
<protein>
    <recommendedName>
        <fullName evidence="1">Mutator-like transposase domain-containing protein</fullName>
    </recommendedName>
</protein>
<proteinExistence type="predicted"/>
<dbReference type="EMBL" id="BMAW01000574">
    <property type="protein sequence ID" value="GFS69769.1"/>
    <property type="molecule type" value="Genomic_DNA"/>
</dbReference>
<comment type="caution">
    <text evidence="2">The sequence shown here is derived from an EMBL/GenBank/DDBJ whole genome shotgun (WGS) entry which is preliminary data.</text>
</comment>
<keyword evidence="3" id="KW-1185">Reference proteome</keyword>
<dbReference type="Pfam" id="PF20700">
    <property type="entry name" value="Mutator"/>
    <property type="match status" value="1"/>
</dbReference>
<name>A0A8X6MNN2_NEPPI</name>
<reference evidence="2" key="1">
    <citation type="submission" date="2020-08" db="EMBL/GenBank/DDBJ databases">
        <title>Multicomponent nature underlies the extraordinary mechanical properties of spider dragline silk.</title>
        <authorList>
            <person name="Kono N."/>
            <person name="Nakamura H."/>
            <person name="Mori M."/>
            <person name="Yoshida Y."/>
            <person name="Ohtoshi R."/>
            <person name="Malay A.D."/>
            <person name="Moran D.A.P."/>
            <person name="Tomita M."/>
            <person name="Numata K."/>
            <person name="Arakawa K."/>
        </authorList>
    </citation>
    <scope>NUCLEOTIDE SEQUENCE</scope>
</reference>